<feature type="transmembrane region" description="Helical" evidence="1">
    <location>
        <begin position="61"/>
        <end position="87"/>
    </location>
</feature>
<name>A0A3B5B1J6_9TELE</name>
<evidence type="ECO:0000313" key="2">
    <source>
        <dbReference type="Ensembl" id="ENSSPAP00000027030.1"/>
    </source>
</evidence>
<dbReference type="AlphaFoldDB" id="A0A3B5B1J6"/>
<proteinExistence type="predicted"/>
<protein>
    <submittedName>
        <fullName evidence="2">Uncharacterized protein</fullName>
    </submittedName>
</protein>
<sequence length="93" mass="10543">LASSLYCKVQVCLELRHTASPTTAFVQGARDCDIQYFIEKRGNRIYIQTCVSLYEVEESGFGGFLIALFFCFITQRFVLFVILAEVLSNTNSK</sequence>
<keyword evidence="1" id="KW-0472">Membrane</keyword>
<evidence type="ECO:0000256" key="1">
    <source>
        <dbReference type="SAM" id="Phobius"/>
    </source>
</evidence>
<keyword evidence="1" id="KW-0812">Transmembrane</keyword>
<reference evidence="2" key="1">
    <citation type="submission" date="2023-09" db="UniProtKB">
        <authorList>
            <consortium name="Ensembl"/>
        </authorList>
    </citation>
    <scope>IDENTIFICATION</scope>
</reference>
<organism evidence="2">
    <name type="scientific">Stegastes partitus</name>
    <name type="common">bicolor damselfish</name>
    <dbReference type="NCBI Taxonomy" id="144197"/>
    <lineage>
        <taxon>Eukaryota</taxon>
        <taxon>Metazoa</taxon>
        <taxon>Chordata</taxon>
        <taxon>Craniata</taxon>
        <taxon>Vertebrata</taxon>
        <taxon>Euteleostomi</taxon>
        <taxon>Actinopterygii</taxon>
        <taxon>Neopterygii</taxon>
        <taxon>Teleostei</taxon>
        <taxon>Neoteleostei</taxon>
        <taxon>Acanthomorphata</taxon>
        <taxon>Ovalentaria</taxon>
        <taxon>Pomacentridae</taxon>
        <taxon>Stegastes</taxon>
    </lineage>
</organism>
<dbReference type="Ensembl" id="ENSSPAT00000027471.1">
    <property type="protein sequence ID" value="ENSSPAP00000027030.1"/>
    <property type="gene ID" value="ENSSPAG00000020383.1"/>
</dbReference>
<accession>A0A3B5B1J6</accession>
<keyword evidence="1" id="KW-1133">Transmembrane helix</keyword>